<keyword evidence="2" id="KW-1185">Reference proteome</keyword>
<evidence type="ECO:0000313" key="2">
    <source>
        <dbReference type="Proteomes" id="UP000011115"/>
    </source>
</evidence>
<dbReference type="HOGENOM" id="CLU_135309_0_0_1"/>
<organism evidence="1 2">
    <name type="scientific">Solanum tuberosum</name>
    <name type="common">Potato</name>
    <dbReference type="NCBI Taxonomy" id="4113"/>
    <lineage>
        <taxon>Eukaryota</taxon>
        <taxon>Viridiplantae</taxon>
        <taxon>Streptophyta</taxon>
        <taxon>Embryophyta</taxon>
        <taxon>Tracheophyta</taxon>
        <taxon>Spermatophyta</taxon>
        <taxon>Magnoliopsida</taxon>
        <taxon>eudicotyledons</taxon>
        <taxon>Gunneridae</taxon>
        <taxon>Pentapetalae</taxon>
        <taxon>asterids</taxon>
        <taxon>lamiids</taxon>
        <taxon>Solanales</taxon>
        <taxon>Solanaceae</taxon>
        <taxon>Solanoideae</taxon>
        <taxon>Solaneae</taxon>
        <taxon>Solanum</taxon>
    </lineage>
</organism>
<evidence type="ECO:0000313" key="1">
    <source>
        <dbReference type="EnsemblPlants" id="PGSC0003DMT400010994"/>
    </source>
</evidence>
<dbReference type="EnsemblPlants" id="PGSC0003DMT400010994">
    <property type="protein sequence ID" value="PGSC0003DMT400010994"/>
    <property type="gene ID" value="PGSC0003DMG400004307"/>
</dbReference>
<sequence>MVSINLEREWIGVLEYNAINHVEKQDTDVFSMNQETFEDVHTGNLIATIKEIKEVDSEQGVSRAIYANSENFRESNEGDVLEVEISDQSLAITRSIVCLDQTLEANGETVDQIDGEADLQGQISAVR</sequence>
<dbReference type="AlphaFoldDB" id="M0ZYW6"/>
<dbReference type="Proteomes" id="UP000011115">
    <property type="component" value="Unassembled WGS sequence"/>
</dbReference>
<proteinExistence type="predicted"/>
<dbReference type="InParanoid" id="M0ZYW6"/>
<dbReference type="Gramene" id="PGSC0003DMT400010994">
    <property type="protein sequence ID" value="PGSC0003DMT400010994"/>
    <property type="gene ID" value="PGSC0003DMG400004307"/>
</dbReference>
<dbReference type="STRING" id="4113.M0ZYW6"/>
<accession>M0ZYW6</accession>
<reference evidence="2" key="1">
    <citation type="journal article" date="2011" name="Nature">
        <title>Genome sequence and analysis of the tuber crop potato.</title>
        <authorList>
            <consortium name="The Potato Genome Sequencing Consortium"/>
        </authorList>
    </citation>
    <scope>NUCLEOTIDE SEQUENCE [LARGE SCALE GENOMIC DNA]</scope>
    <source>
        <strain evidence="2">cv. DM1-3 516 R44</strain>
    </source>
</reference>
<protein>
    <submittedName>
        <fullName evidence="1">Uncharacterized protein</fullName>
    </submittedName>
</protein>
<name>M0ZYW6_SOLTU</name>
<reference evidence="1" key="2">
    <citation type="submission" date="2015-06" db="UniProtKB">
        <authorList>
            <consortium name="EnsemblPlants"/>
        </authorList>
    </citation>
    <scope>IDENTIFICATION</scope>
    <source>
        <strain evidence="1">DM1-3 516 R44</strain>
    </source>
</reference>
<dbReference type="PaxDb" id="4113-PGSC0003DMT400010994"/>